<name>A0ABP8FT84_9BACT</name>
<gene>
    <name evidence="1" type="ORF">GCM10023183_28420</name>
</gene>
<reference evidence="2" key="1">
    <citation type="journal article" date="2019" name="Int. J. Syst. Evol. Microbiol.">
        <title>The Global Catalogue of Microorganisms (GCM) 10K type strain sequencing project: providing services to taxonomists for standard genome sequencing and annotation.</title>
        <authorList>
            <consortium name="The Broad Institute Genomics Platform"/>
            <consortium name="The Broad Institute Genome Sequencing Center for Infectious Disease"/>
            <person name="Wu L."/>
            <person name="Ma J."/>
        </authorList>
    </citation>
    <scope>NUCLEOTIDE SEQUENCE [LARGE SCALE GENOMIC DNA]</scope>
    <source>
        <strain evidence="2">JCM 17917</strain>
    </source>
</reference>
<sequence>MVMKQFQKSILPLIKDDTLVFKTSKNHQCRIALDKFLKEFRLIASISTDYNNNQAYYFESNLDQSITMRIQVMDHVVSSTLAPNSYFEKHLTDIFKAQQKKSSK</sequence>
<protein>
    <submittedName>
        <fullName evidence="1">Uncharacterized protein</fullName>
    </submittedName>
</protein>
<comment type="caution">
    <text evidence="1">The sequence shown here is derived from an EMBL/GenBank/DDBJ whole genome shotgun (WGS) entry which is preliminary data.</text>
</comment>
<organism evidence="1 2">
    <name type="scientific">Nibribacter koreensis</name>
    <dbReference type="NCBI Taxonomy" id="1084519"/>
    <lineage>
        <taxon>Bacteria</taxon>
        <taxon>Pseudomonadati</taxon>
        <taxon>Bacteroidota</taxon>
        <taxon>Cytophagia</taxon>
        <taxon>Cytophagales</taxon>
        <taxon>Hymenobacteraceae</taxon>
        <taxon>Nibribacter</taxon>
    </lineage>
</organism>
<dbReference type="Proteomes" id="UP001501844">
    <property type="component" value="Unassembled WGS sequence"/>
</dbReference>
<evidence type="ECO:0000313" key="1">
    <source>
        <dbReference type="EMBL" id="GAA4310464.1"/>
    </source>
</evidence>
<evidence type="ECO:0000313" key="2">
    <source>
        <dbReference type="Proteomes" id="UP001501844"/>
    </source>
</evidence>
<accession>A0ABP8FT84</accession>
<proteinExistence type="predicted"/>
<dbReference type="EMBL" id="BAABGX010000002">
    <property type="protein sequence ID" value="GAA4310464.1"/>
    <property type="molecule type" value="Genomic_DNA"/>
</dbReference>
<keyword evidence="2" id="KW-1185">Reference proteome</keyword>